<name>A0A2A2SKR8_9SPHN</name>
<dbReference type="Pfam" id="PF13439">
    <property type="entry name" value="Glyco_transf_4"/>
    <property type="match status" value="1"/>
</dbReference>
<comment type="caution">
    <text evidence="2">The sequence shown here is derived from an EMBL/GenBank/DDBJ whole genome shotgun (WGS) entry which is preliminary data.</text>
</comment>
<dbReference type="CDD" id="cd03808">
    <property type="entry name" value="GT4_CapM-like"/>
    <property type="match status" value="1"/>
</dbReference>
<gene>
    <name evidence="2" type="ORF">CKY28_00200</name>
</gene>
<dbReference type="Proteomes" id="UP000218151">
    <property type="component" value="Unassembled WGS sequence"/>
</dbReference>
<evidence type="ECO:0000259" key="1">
    <source>
        <dbReference type="Pfam" id="PF13439"/>
    </source>
</evidence>
<dbReference type="SUPFAM" id="SSF53756">
    <property type="entry name" value="UDP-Glycosyltransferase/glycogen phosphorylase"/>
    <property type="match status" value="1"/>
</dbReference>
<accession>A0A2A2SKR8</accession>
<dbReference type="EMBL" id="NSLI01000001">
    <property type="protein sequence ID" value="PAX09750.1"/>
    <property type="molecule type" value="Genomic_DNA"/>
</dbReference>
<dbReference type="InterPro" id="IPR028098">
    <property type="entry name" value="Glyco_trans_4-like_N"/>
</dbReference>
<dbReference type="OrthoDB" id="9790710at2"/>
<proteinExistence type="predicted"/>
<evidence type="ECO:0000313" key="3">
    <source>
        <dbReference type="Proteomes" id="UP000218151"/>
    </source>
</evidence>
<dbReference type="PANTHER" id="PTHR12526:SF638">
    <property type="entry name" value="SPORE COAT PROTEIN SA"/>
    <property type="match status" value="1"/>
</dbReference>
<dbReference type="AlphaFoldDB" id="A0A2A2SKR8"/>
<dbReference type="PANTHER" id="PTHR12526">
    <property type="entry name" value="GLYCOSYLTRANSFERASE"/>
    <property type="match status" value="1"/>
</dbReference>
<dbReference type="Gene3D" id="3.40.50.2000">
    <property type="entry name" value="Glycogen Phosphorylase B"/>
    <property type="match status" value="2"/>
</dbReference>
<keyword evidence="3" id="KW-1185">Reference proteome</keyword>
<protein>
    <submittedName>
        <fullName evidence="2">Glycosyltransferase family 1 protein</fullName>
    </submittedName>
</protein>
<dbReference type="GO" id="GO:0016757">
    <property type="term" value="F:glycosyltransferase activity"/>
    <property type="evidence" value="ECO:0007669"/>
    <property type="project" value="TreeGrafter"/>
</dbReference>
<feature type="domain" description="Glycosyltransferase subfamily 4-like N-terminal" evidence="1">
    <location>
        <begin position="2"/>
        <end position="157"/>
    </location>
</feature>
<keyword evidence="2" id="KW-0808">Transferase</keyword>
<dbReference type="Pfam" id="PF13692">
    <property type="entry name" value="Glyco_trans_1_4"/>
    <property type="match status" value="1"/>
</dbReference>
<reference evidence="3" key="1">
    <citation type="submission" date="2017-09" db="EMBL/GenBank/DDBJ databases">
        <authorList>
            <person name="Feng G."/>
            <person name="Zhu H."/>
        </authorList>
    </citation>
    <scope>NUCLEOTIDE SEQUENCE [LARGE SCALE GENOMIC DNA]</scope>
    <source>
        <strain evidence="3">1PNM-20</strain>
    </source>
</reference>
<organism evidence="2 3">
    <name type="scientific">Sphingomonas lenta</name>
    <dbReference type="NCBI Taxonomy" id="1141887"/>
    <lineage>
        <taxon>Bacteria</taxon>
        <taxon>Pseudomonadati</taxon>
        <taxon>Pseudomonadota</taxon>
        <taxon>Alphaproteobacteria</taxon>
        <taxon>Sphingomonadales</taxon>
        <taxon>Sphingomonadaceae</taxon>
        <taxon>Sphingomonas</taxon>
    </lineage>
</organism>
<evidence type="ECO:0000313" key="2">
    <source>
        <dbReference type="EMBL" id="PAX09750.1"/>
    </source>
</evidence>
<sequence length="356" mass="38961">MLIEELKRRGHRVLALAPDWDDATRRRAGALGAEPVDISLSRTGLSPRRDALDVVRLTATLRRLRPDAVLTYFAKPNVYGMLAARAAGVKRRVAMVEGLGFVFDSSAGESGRRKLVKLLARGLYRAAFAGAHRVVFLNRDDQAFFLAGRLVAPGKVVNIGGIGVDLDQFAPAPPVTDPPTFLLMARLLRGKGVLEYAEAAALVKERHPRARFVLLGDFDANPDSLAREDIEPWVARGAIEWPGHVEDVRGMLAAASAFVLPAWCREGLPRSSQEASAMAKPVITTDVVGCRDTVEDGRTGLIVRPRDVPDLARAMTRLIEHPDEIVAMGREGRRFAERHYDGREKSRALADLLVDG</sequence>